<evidence type="ECO:0000313" key="6">
    <source>
        <dbReference type="EMBL" id="SFB72596.1"/>
    </source>
</evidence>
<dbReference type="GO" id="GO:0006355">
    <property type="term" value="P:regulation of DNA-templated transcription"/>
    <property type="evidence" value="ECO:0007669"/>
    <property type="project" value="InterPro"/>
</dbReference>
<dbReference type="GO" id="GO:0000160">
    <property type="term" value="P:phosphorelay signal transduction system"/>
    <property type="evidence" value="ECO:0007669"/>
    <property type="project" value="InterPro"/>
</dbReference>
<dbReference type="OrthoDB" id="9795108at2"/>
<gene>
    <name evidence="6" type="ORF">SAMN04487907_101276</name>
</gene>
<reference evidence="7" key="1">
    <citation type="submission" date="2016-10" db="EMBL/GenBank/DDBJ databases">
        <authorList>
            <person name="Varghese N."/>
            <person name="Submissions S."/>
        </authorList>
    </citation>
    <scope>NUCLEOTIDE SEQUENCE [LARGE SCALE GENOMIC DNA]</scope>
    <source>
        <strain evidence="7">DSM 24499</strain>
    </source>
</reference>
<dbReference type="CDD" id="cd17535">
    <property type="entry name" value="REC_NarL-like"/>
    <property type="match status" value="1"/>
</dbReference>
<feature type="modified residue" description="4-aspartylphosphate" evidence="3">
    <location>
        <position position="54"/>
    </location>
</feature>
<dbReference type="GO" id="GO:0003677">
    <property type="term" value="F:DNA binding"/>
    <property type="evidence" value="ECO:0007669"/>
    <property type="project" value="UniProtKB-KW"/>
</dbReference>
<dbReference type="Pfam" id="PF00072">
    <property type="entry name" value="Response_reg"/>
    <property type="match status" value="1"/>
</dbReference>
<dbReference type="InterPro" id="IPR001789">
    <property type="entry name" value="Sig_transdc_resp-reg_receiver"/>
</dbReference>
<sequence>MIRVIIAEDHLAVADGVLAYFKYHDTISIIGHAKNGEELVKLVEKNIPDVVLVDIRMPVMDGVEAAKLIKAKFDRIAIIAFSMFDQDEAVDFMLQAGATGYLLKNSPLTEMEKAILAVSEGNLYYDANLSLTAEDTVQETKGILTKRQIEILKLVGKGKTNQEIADALFIGKTTVETHRKNMIRKLGLHGPGELLRYALQRKYDF</sequence>
<dbReference type="PROSITE" id="PS50043">
    <property type="entry name" value="HTH_LUXR_2"/>
    <property type="match status" value="1"/>
</dbReference>
<dbReference type="InterPro" id="IPR000792">
    <property type="entry name" value="Tscrpt_reg_LuxR_C"/>
</dbReference>
<dbReference type="PANTHER" id="PTHR43214:SF43">
    <property type="entry name" value="TWO-COMPONENT RESPONSE REGULATOR"/>
    <property type="match status" value="1"/>
</dbReference>
<dbReference type="InterPro" id="IPR058245">
    <property type="entry name" value="NreC/VraR/RcsB-like_REC"/>
</dbReference>
<keyword evidence="1 3" id="KW-0597">Phosphoprotein</keyword>
<evidence type="ECO:0000259" key="4">
    <source>
        <dbReference type="PROSITE" id="PS50043"/>
    </source>
</evidence>
<keyword evidence="2" id="KW-0238">DNA-binding</keyword>
<name>A0A1I1DDY7_9FLAO</name>
<dbReference type="PROSITE" id="PS00622">
    <property type="entry name" value="HTH_LUXR_1"/>
    <property type="match status" value="1"/>
</dbReference>
<dbReference type="AlphaFoldDB" id="A0A1I1DDY7"/>
<dbReference type="PROSITE" id="PS50110">
    <property type="entry name" value="RESPONSE_REGULATORY"/>
    <property type="match status" value="1"/>
</dbReference>
<dbReference type="SMART" id="SM00421">
    <property type="entry name" value="HTH_LUXR"/>
    <property type="match status" value="1"/>
</dbReference>
<organism evidence="6 7">
    <name type="scientific">Zunongwangia mangrovi</name>
    <dbReference type="NCBI Taxonomy" id="1334022"/>
    <lineage>
        <taxon>Bacteria</taxon>
        <taxon>Pseudomonadati</taxon>
        <taxon>Bacteroidota</taxon>
        <taxon>Flavobacteriia</taxon>
        <taxon>Flavobacteriales</taxon>
        <taxon>Flavobacteriaceae</taxon>
        <taxon>Zunongwangia</taxon>
    </lineage>
</organism>
<evidence type="ECO:0000256" key="1">
    <source>
        <dbReference type="ARBA" id="ARBA00022553"/>
    </source>
</evidence>
<keyword evidence="7" id="KW-1185">Reference proteome</keyword>
<evidence type="ECO:0000259" key="5">
    <source>
        <dbReference type="PROSITE" id="PS50110"/>
    </source>
</evidence>
<dbReference type="Pfam" id="PF00196">
    <property type="entry name" value="GerE"/>
    <property type="match status" value="1"/>
</dbReference>
<feature type="domain" description="HTH luxR-type" evidence="4">
    <location>
        <begin position="137"/>
        <end position="202"/>
    </location>
</feature>
<proteinExistence type="predicted"/>
<protein>
    <submittedName>
        <fullName evidence="6">Two component transcriptional regulator, LuxR family</fullName>
    </submittedName>
</protein>
<feature type="domain" description="Response regulatory" evidence="5">
    <location>
        <begin position="3"/>
        <end position="119"/>
    </location>
</feature>
<dbReference type="PRINTS" id="PR00038">
    <property type="entry name" value="HTHLUXR"/>
</dbReference>
<evidence type="ECO:0000313" key="7">
    <source>
        <dbReference type="Proteomes" id="UP000199438"/>
    </source>
</evidence>
<dbReference type="InterPro" id="IPR016032">
    <property type="entry name" value="Sig_transdc_resp-reg_C-effctor"/>
</dbReference>
<dbReference type="InterPro" id="IPR011006">
    <property type="entry name" value="CheY-like_superfamily"/>
</dbReference>
<dbReference type="CDD" id="cd06170">
    <property type="entry name" value="LuxR_C_like"/>
    <property type="match status" value="1"/>
</dbReference>
<dbReference type="PANTHER" id="PTHR43214">
    <property type="entry name" value="TWO-COMPONENT RESPONSE REGULATOR"/>
    <property type="match status" value="1"/>
</dbReference>
<dbReference type="SMART" id="SM00448">
    <property type="entry name" value="REC"/>
    <property type="match status" value="1"/>
</dbReference>
<dbReference type="Proteomes" id="UP000199438">
    <property type="component" value="Unassembled WGS sequence"/>
</dbReference>
<dbReference type="InterPro" id="IPR039420">
    <property type="entry name" value="WalR-like"/>
</dbReference>
<dbReference type="EMBL" id="FOKV01000001">
    <property type="protein sequence ID" value="SFB72596.1"/>
    <property type="molecule type" value="Genomic_DNA"/>
</dbReference>
<dbReference type="STRING" id="1334022.SAMN04487907_101276"/>
<dbReference type="RefSeq" id="WP_092539608.1">
    <property type="nucleotide sequence ID" value="NZ_FOKV01000001.1"/>
</dbReference>
<dbReference type="SUPFAM" id="SSF46894">
    <property type="entry name" value="C-terminal effector domain of the bipartite response regulators"/>
    <property type="match status" value="1"/>
</dbReference>
<evidence type="ECO:0000256" key="2">
    <source>
        <dbReference type="ARBA" id="ARBA00023125"/>
    </source>
</evidence>
<dbReference type="Gene3D" id="3.40.50.2300">
    <property type="match status" value="1"/>
</dbReference>
<dbReference type="SUPFAM" id="SSF52172">
    <property type="entry name" value="CheY-like"/>
    <property type="match status" value="1"/>
</dbReference>
<evidence type="ECO:0000256" key="3">
    <source>
        <dbReference type="PROSITE-ProRule" id="PRU00169"/>
    </source>
</evidence>
<accession>A0A1I1DDY7</accession>